<organism evidence="2 3">
    <name type="scientific">Nocardia niwae</name>
    <dbReference type="NCBI Taxonomy" id="626084"/>
    <lineage>
        <taxon>Bacteria</taxon>
        <taxon>Bacillati</taxon>
        <taxon>Actinomycetota</taxon>
        <taxon>Actinomycetes</taxon>
        <taxon>Mycobacteriales</taxon>
        <taxon>Nocardiaceae</taxon>
        <taxon>Nocardia</taxon>
    </lineage>
</organism>
<dbReference type="RefSeq" id="WP_357808885.1">
    <property type="nucleotide sequence ID" value="NZ_JBEYBM010000023.1"/>
</dbReference>
<evidence type="ECO:0000313" key="3">
    <source>
        <dbReference type="Proteomes" id="UP001550535"/>
    </source>
</evidence>
<evidence type="ECO:0000313" key="2">
    <source>
        <dbReference type="EMBL" id="MEU2123529.1"/>
    </source>
</evidence>
<dbReference type="Proteomes" id="UP001550535">
    <property type="component" value="Unassembled WGS sequence"/>
</dbReference>
<feature type="domain" description="DUF4145" evidence="1">
    <location>
        <begin position="92"/>
        <end position="178"/>
    </location>
</feature>
<name>A0ABV2XCD6_9NOCA</name>
<reference evidence="2 3" key="1">
    <citation type="submission" date="2024-06" db="EMBL/GenBank/DDBJ databases">
        <title>The Natural Products Discovery Center: Release of the First 8490 Sequenced Strains for Exploring Actinobacteria Biosynthetic Diversity.</title>
        <authorList>
            <person name="Kalkreuter E."/>
            <person name="Kautsar S.A."/>
            <person name="Yang D."/>
            <person name="Bader C.D."/>
            <person name="Teijaro C.N."/>
            <person name="Fluegel L."/>
            <person name="Davis C.M."/>
            <person name="Simpson J.R."/>
            <person name="Lauterbach L."/>
            <person name="Steele A.D."/>
            <person name="Gui C."/>
            <person name="Meng S."/>
            <person name="Li G."/>
            <person name="Viehrig K."/>
            <person name="Ye F."/>
            <person name="Su P."/>
            <person name="Kiefer A.F."/>
            <person name="Nichols A."/>
            <person name="Cepeda A.J."/>
            <person name="Yan W."/>
            <person name="Fan B."/>
            <person name="Jiang Y."/>
            <person name="Adhikari A."/>
            <person name="Zheng C.-J."/>
            <person name="Schuster L."/>
            <person name="Cowan T.M."/>
            <person name="Smanski M.J."/>
            <person name="Chevrette M.G."/>
            <person name="De Carvalho L.P.S."/>
            <person name="Shen B."/>
        </authorList>
    </citation>
    <scope>NUCLEOTIDE SEQUENCE [LARGE SCALE GENOMIC DNA]</scope>
    <source>
        <strain evidence="2 3">NPDC019434</strain>
    </source>
</reference>
<keyword evidence="3" id="KW-1185">Reference proteome</keyword>
<dbReference type="Pfam" id="PF13643">
    <property type="entry name" value="DUF4145"/>
    <property type="match status" value="1"/>
</dbReference>
<evidence type="ECO:0000259" key="1">
    <source>
        <dbReference type="Pfam" id="PF13643"/>
    </source>
</evidence>
<comment type="caution">
    <text evidence="2">The sequence shown here is derived from an EMBL/GenBank/DDBJ whole genome shotgun (WGS) entry which is preliminary data.</text>
</comment>
<sequence>MTDEVRAFLCPVCGEPSRSDVHGRVESYDPEEGPPAEFALLQCAHKACQAPIVQVREDLGGGYDEDKPAVYFPSKRRLSTNIPRSLRDEFDEARKCFDAKAYGATLVMVRRTLEGTCTEQGATKRVLRDNLKELQAQGKIDGLLADWADLLRVVGNKGAHFTGEKVPAQDAQDALDFAEALLDHLYVLRARFDEFKARQSKQSKPGPV</sequence>
<dbReference type="EMBL" id="JBEYBR010000041">
    <property type="protein sequence ID" value="MEU2123529.1"/>
    <property type="molecule type" value="Genomic_DNA"/>
</dbReference>
<protein>
    <submittedName>
        <fullName evidence="2">DUF4145 domain-containing protein</fullName>
    </submittedName>
</protein>
<dbReference type="InterPro" id="IPR025285">
    <property type="entry name" value="DUF4145"/>
</dbReference>
<accession>A0ABV2XCD6</accession>
<proteinExistence type="predicted"/>
<gene>
    <name evidence="2" type="ORF">ABZ507_17095</name>
</gene>